<gene>
    <name evidence="1" type="ORF">UC8_42470</name>
</gene>
<dbReference type="PANTHER" id="PTHR12697">
    <property type="entry name" value="PBS LYASE HEAT-LIKE PROTEIN"/>
    <property type="match status" value="1"/>
</dbReference>
<evidence type="ECO:0000313" key="1">
    <source>
        <dbReference type="EMBL" id="QEG42213.1"/>
    </source>
</evidence>
<dbReference type="InterPro" id="IPR004155">
    <property type="entry name" value="PBS_lyase_HEAT"/>
</dbReference>
<organism evidence="1 2">
    <name type="scientific">Roseimaritima ulvae</name>
    <dbReference type="NCBI Taxonomy" id="980254"/>
    <lineage>
        <taxon>Bacteria</taxon>
        <taxon>Pseudomonadati</taxon>
        <taxon>Planctomycetota</taxon>
        <taxon>Planctomycetia</taxon>
        <taxon>Pirellulales</taxon>
        <taxon>Pirellulaceae</taxon>
        <taxon>Roseimaritima</taxon>
    </lineage>
</organism>
<dbReference type="PANTHER" id="PTHR12697:SF5">
    <property type="entry name" value="DEOXYHYPUSINE HYDROXYLASE"/>
    <property type="match status" value="1"/>
</dbReference>
<evidence type="ECO:0000313" key="2">
    <source>
        <dbReference type="Proteomes" id="UP000325286"/>
    </source>
</evidence>
<dbReference type="AlphaFoldDB" id="A0A5B9R735"/>
<reference evidence="1 2" key="1">
    <citation type="submission" date="2019-08" db="EMBL/GenBank/DDBJ databases">
        <title>Deep-cultivation of Planctomycetes and their phenomic and genomic characterization uncovers novel biology.</title>
        <authorList>
            <person name="Wiegand S."/>
            <person name="Jogler M."/>
            <person name="Boedeker C."/>
            <person name="Pinto D."/>
            <person name="Vollmers J."/>
            <person name="Rivas-Marin E."/>
            <person name="Kohn T."/>
            <person name="Peeters S.H."/>
            <person name="Heuer A."/>
            <person name="Rast P."/>
            <person name="Oberbeckmann S."/>
            <person name="Bunk B."/>
            <person name="Jeske O."/>
            <person name="Meyerdierks A."/>
            <person name="Storesund J.E."/>
            <person name="Kallscheuer N."/>
            <person name="Luecker S."/>
            <person name="Lage O.M."/>
            <person name="Pohl T."/>
            <person name="Merkel B.J."/>
            <person name="Hornburger P."/>
            <person name="Mueller R.-W."/>
            <person name="Bruemmer F."/>
            <person name="Labrenz M."/>
            <person name="Spormann A.M."/>
            <person name="Op den Camp H."/>
            <person name="Overmann J."/>
            <person name="Amann R."/>
            <person name="Jetten M.S.M."/>
            <person name="Mascher T."/>
            <person name="Medema M.H."/>
            <person name="Devos D.P."/>
            <person name="Kaster A.-K."/>
            <person name="Ovreas L."/>
            <person name="Rohde M."/>
            <person name="Galperin M.Y."/>
            <person name="Jogler C."/>
        </authorList>
    </citation>
    <scope>NUCLEOTIDE SEQUENCE [LARGE SCALE GENOMIC DNA]</scope>
    <source>
        <strain evidence="1 2">UC8</strain>
    </source>
</reference>
<dbReference type="InterPro" id="IPR016024">
    <property type="entry name" value="ARM-type_fold"/>
</dbReference>
<dbReference type="SUPFAM" id="SSF48371">
    <property type="entry name" value="ARM repeat"/>
    <property type="match status" value="1"/>
</dbReference>
<proteinExistence type="predicted"/>
<protein>
    <submittedName>
        <fullName evidence="1">HEAT repeat protein</fullName>
    </submittedName>
</protein>
<dbReference type="InterPro" id="IPR011989">
    <property type="entry name" value="ARM-like"/>
</dbReference>
<accession>A0A5B9R735</accession>
<dbReference type="PROSITE" id="PS51257">
    <property type="entry name" value="PROKAR_LIPOPROTEIN"/>
    <property type="match status" value="1"/>
</dbReference>
<sequence>MPRLLLFPVALCCLAVCGCHDGPLYALKHANPYFVREWKKDEALGITDFQRRKELELLVRTLPSMSANEQAEYMVHLQQILDKDPSPDMRHLAVRASTSISGPAALSLAQQALDDDSLKVRMAACDVLGKRPEPEAAQSLAKLVGESSNLDIRQAALRALGGHRGDVVKDSLKLALDDRDPAIRMAAMQSLEQVTGEPLGTSDPDVWVAYLEGKPYESNPGSFAERMRSMF</sequence>
<dbReference type="Proteomes" id="UP000325286">
    <property type="component" value="Chromosome"/>
</dbReference>
<name>A0A5B9R735_9BACT</name>
<dbReference type="EMBL" id="CP042914">
    <property type="protein sequence ID" value="QEG42213.1"/>
    <property type="molecule type" value="Genomic_DNA"/>
</dbReference>
<dbReference type="SMART" id="SM00567">
    <property type="entry name" value="EZ_HEAT"/>
    <property type="match status" value="3"/>
</dbReference>
<dbReference type="KEGG" id="rul:UC8_42470"/>
<dbReference type="Pfam" id="PF13646">
    <property type="entry name" value="HEAT_2"/>
    <property type="match status" value="1"/>
</dbReference>
<keyword evidence="2" id="KW-1185">Reference proteome</keyword>
<dbReference type="Gene3D" id="1.25.10.10">
    <property type="entry name" value="Leucine-rich Repeat Variant"/>
    <property type="match status" value="1"/>
</dbReference>
<dbReference type="GO" id="GO:0016491">
    <property type="term" value="F:oxidoreductase activity"/>
    <property type="evidence" value="ECO:0007669"/>
    <property type="project" value="TreeGrafter"/>
</dbReference>